<keyword evidence="4" id="KW-1185">Reference proteome</keyword>
<protein>
    <recommendedName>
        <fullName evidence="5">Transmembrane protein</fullName>
    </recommendedName>
</protein>
<reference evidence="3" key="1">
    <citation type="submission" date="2023-07" db="EMBL/GenBank/DDBJ databases">
        <authorList>
            <consortium name="CYATHOMIX"/>
        </authorList>
    </citation>
    <scope>NUCLEOTIDE SEQUENCE</scope>
    <source>
        <strain evidence="3">N/A</strain>
    </source>
</reference>
<feature type="region of interest" description="Disordered" evidence="1">
    <location>
        <begin position="31"/>
        <end position="59"/>
    </location>
</feature>
<evidence type="ECO:0000313" key="4">
    <source>
        <dbReference type="Proteomes" id="UP001176961"/>
    </source>
</evidence>
<accession>A0AA36GE55</accession>
<dbReference type="EMBL" id="CATQJL010000001">
    <property type="protein sequence ID" value="CAJ0590932.1"/>
    <property type="molecule type" value="Genomic_DNA"/>
</dbReference>
<name>A0AA36GE55_CYLNA</name>
<evidence type="ECO:0008006" key="5">
    <source>
        <dbReference type="Google" id="ProtNLM"/>
    </source>
</evidence>
<feature type="signal peptide" evidence="2">
    <location>
        <begin position="1"/>
        <end position="22"/>
    </location>
</feature>
<dbReference type="Proteomes" id="UP001176961">
    <property type="component" value="Unassembled WGS sequence"/>
</dbReference>
<evidence type="ECO:0000256" key="1">
    <source>
        <dbReference type="SAM" id="MobiDB-lite"/>
    </source>
</evidence>
<feature type="chain" id="PRO_5041373645" description="Transmembrane protein" evidence="2">
    <location>
        <begin position="23"/>
        <end position="59"/>
    </location>
</feature>
<feature type="compositionally biased region" description="Polar residues" evidence="1">
    <location>
        <begin position="45"/>
        <end position="59"/>
    </location>
</feature>
<sequence length="59" mass="6461">MNGLKLLLISFLFLGFLHMASSKIGPLVKLSQQKGGDVRRDRHSSPPNQLPSTTANSRV</sequence>
<comment type="caution">
    <text evidence="3">The sequence shown here is derived from an EMBL/GenBank/DDBJ whole genome shotgun (WGS) entry which is preliminary data.</text>
</comment>
<proteinExistence type="predicted"/>
<gene>
    <name evidence="3" type="ORF">CYNAS_LOCUS2915</name>
</gene>
<dbReference type="AlphaFoldDB" id="A0AA36GE55"/>
<evidence type="ECO:0000256" key="2">
    <source>
        <dbReference type="SAM" id="SignalP"/>
    </source>
</evidence>
<evidence type="ECO:0000313" key="3">
    <source>
        <dbReference type="EMBL" id="CAJ0590932.1"/>
    </source>
</evidence>
<organism evidence="3 4">
    <name type="scientific">Cylicocyclus nassatus</name>
    <name type="common">Nematode worm</name>
    <dbReference type="NCBI Taxonomy" id="53992"/>
    <lineage>
        <taxon>Eukaryota</taxon>
        <taxon>Metazoa</taxon>
        <taxon>Ecdysozoa</taxon>
        <taxon>Nematoda</taxon>
        <taxon>Chromadorea</taxon>
        <taxon>Rhabditida</taxon>
        <taxon>Rhabditina</taxon>
        <taxon>Rhabditomorpha</taxon>
        <taxon>Strongyloidea</taxon>
        <taxon>Strongylidae</taxon>
        <taxon>Cylicocyclus</taxon>
    </lineage>
</organism>
<keyword evidence="2" id="KW-0732">Signal</keyword>